<dbReference type="InterPro" id="IPR052512">
    <property type="entry name" value="4CMD/NDH-1_regulator"/>
</dbReference>
<evidence type="ECO:0000313" key="2">
    <source>
        <dbReference type="Proteomes" id="UP000248128"/>
    </source>
</evidence>
<dbReference type="Proteomes" id="UP000248128">
    <property type="component" value="Unassembled WGS sequence"/>
</dbReference>
<dbReference type="GO" id="GO:0051920">
    <property type="term" value="F:peroxiredoxin activity"/>
    <property type="evidence" value="ECO:0007669"/>
    <property type="project" value="InterPro"/>
</dbReference>
<dbReference type="EMBL" id="QGLK01000005">
    <property type="protein sequence ID" value="PXY86834.1"/>
    <property type="molecule type" value="Genomic_DNA"/>
</dbReference>
<dbReference type="PANTHER" id="PTHR33570">
    <property type="entry name" value="4-CARBOXYMUCONOLACTONE DECARBOXYLASE FAMILY PROTEIN"/>
    <property type="match status" value="1"/>
</dbReference>
<comment type="caution">
    <text evidence="1">The sequence shown here is derived from an EMBL/GenBank/DDBJ whole genome shotgun (WGS) entry which is preliminary data.</text>
</comment>
<proteinExistence type="predicted"/>
<dbReference type="InterPro" id="IPR003779">
    <property type="entry name" value="CMD-like"/>
</dbReference>
<protein>
    <submittedName>
        <fullName evidence="1">Carboxymuconolactone decarboxylase family protein</fullName>
    </submittedName>
</protein>
<dbReference type="AlphaFoldDB" id="A0A0F4LZ24"/>
<dbReference type="PANTHER" id="PTHR33570:SF10">
    <property type="entry name" value="GAMMA-CARBOXYMUCONOLACTONE DECARBOXYLASE"/>
    <property type="match status" value="1"/>
</dbReference>
<dbReference type="InterPro" id="IPR029032">
    <property type="entry name" value="AhpD-like"/>
</dbReference>
<evidence type="ECO:0000313" key="1">
    <source>
        <dbReference type="EMBL" id="PXY86834.1"/>
    </source>
</evidence>
<dbReference type="SUPFAM" id="SSF69118">
    <property type="entry name" value="AhpD-like"/>
    <property type="match status" value="1"/>
</dbReference>
<organism evidence="1 2">
    <name type="scientific">Bifidobacterium asteroides</name>
    <dbReference type="NCBI Taxonomy" id="1684"/>
    <lineage>
        <taxon>Bacteria</taxon>
        <taxon>Bacillati</taxon>
        <taxon>Actinomycetota</taxon>
        <taxon>Actinomycetes</taxon>
        <taxon>Bifidobacteriales</taxon>
        <taxon>Bifidobacteriaceae</taxon>
        <taxon>Bifidobacterium</taxon>
    </lineage>
</organism>
<accession>A0A0F4LZ24</accession>
<gene>
    <name evidence="1" type="ORF">DKK74_08515</name>
</gene>
<name>A0A0F4LZ24_9BIFI</name>
<sequence>MEASRFEKGSEALAAIDGKGGQAVIDSLQDIAPDLGRWIVEFAFGDIYTRKGLDLQQRELVTIGSLVTQGDTAPQLAVHIQGALNVGLSKAAVVEAILQCAPYVGFPRVINAINVARTVFERGSEDSDKPKD</sequence>
<dbReference type="Gene3D" id="1.20.1290.10">
    <property type="entry name" value="AhpD-like"/>
    <property type="match status" value="1"/>
</dbReference>
<dbReference type="RefSeq" id="WP_046323555.1">
    <property type="nucleotide sequence ID" value="NZ_QGLK01000005.1"/>
</dbReference>
<reference evidence="1 2" key="1">
    <citation type="submission" date="2018-05" db="EMBL/GenBank/DDBJ databases">
        <title>Reference genomes for bee gut microbiota database.</title>
        <authorList>
            <person name="Ellegaard K.M."/>
        </authorList>
    </citation>
    <scope>NUCLEOTIDE SEQUENCE [LARGE SCALE GENOMIC DNA]</scope>
    <source>
        <strain evidence="1 2">ESL0199</strain>
    </source>
</reference>
<dbReference type="OrthoDB" id="9802489at2"/>
<dbReference type="Pfam" id="PF02627">
    <property type="entry name" value="CMD"/>
    <property type="match status" value="1"/>
</dbReference>